<dbReference type="InterPro" id="IPR000121">
    <property type="entry name" value="PEP_util_C"/>
</dbReference>
<evidence type="ECO:0000256" key="6">
    <source>
        <dbReference type="ARBA" id="ARBA00022777"/>
    </source>
</evidence>
<dbReference type="InterPro" id="IPR008279">
    <property type="entry name" value="PEP-util_enz_mobile_dom"/>
</dbReference>
<evidence type="ECO:0000259" key="11">
    <source>
        <dbReference type="Pfam" id="PF05524"/>
    </source>
</evidence>
<dbReference type="InterPro" id="IPR018274">
    <property type="entry name" value="PEP_util_AS"/>
</dbReference>
<comment type="similarity">
    <text evidence="2">Belongs to the PEP-utilizing enzyme family.</text>
</comment>
<dbReference type="Pfam" id="PF00391">
    <property type="entry name" value="PEP-utilizers"/>
    <property type="match status" value="1"/>
</dbReference>
<dbReference type="InterPro" id="IPR008731">
    <property type="entry name" value="PTS_EIN"/>
</dbReference>
<sequence>MQLTGIPASPGRAGGRVVRVADAPGEPPVGPVPTDPDTEADRIGPAMEVVAARLQARADAATGDAREVLEATITMVGDPALLDNARGLVAAGRPAARAVWEAGSQFADMLAGMGGYLGERAADVRDVRDRIVAELLGLPAPGVADLSEPCVLVAADLAPADTAGLQPGIALALVTEQGGPTSHTAILARSLGIPAVVGCTGARSLGEFVIVDGATGTVDEVSSAAEARVEGAAAARATWDGTGRTRDGHLVPLLANVGDAAGAAQAAGRDAEGVGLFRTELAFLAATEEPSEQRQRAVYDGVLGAFGGRPVTARTLDAGADKPLPFLTLDGEPNPALGVRGLRIARVPGAGADVLERQLAALAAAAKETGAELKVMAPMVATAEEARFFVERCRVHGIASAGVMIEIPAAVLTAREIMAAVDFVSVGTNDLAQYLFAADRQSGPVAALNDPWQPALLRLIRLLGEASAETGVPVGVCGEAAADPLLATVLVGLGAASLSMGSGSLAAVGAALAEVTLEQCRARAAAACAAPDPAAARAAARGGPDVLSGA</sequence>
<dbReference type="PANTHER" id="PTHR46244">
    <property type="entry name" value="PHOSPHOENOLPYRUVATE-PROTEIN PHOSPHOTRANSFERASE"/>
    <property type="match status" value="1"/>
</dbReference>
<gene>
    <name evidence="12" type="primary">ptsP_1</name>
    <name evidence="12" type="ORF">GCM10023175_01130</name>
</gene>
<dbReference type="SUPFAM" id="SSF52009">
    <property type="entry name" value="Phosphohistidine domain"/>
    <property type="match status" value="1"/>
</dbReference>
<dbReference type="InterPro" id="IPR050499">
    <property type="entry name" value="PEP-utilizing_PTS_enzyme"/>
</dbReference>
<dbReference type="Pfam" id="PF05524">
    <property type="entry name" value="PEP-utilisers_N"/>
    <property type="match status" value="1"/>
</dbReference>
<comment type="caution">
    <text evidence="12">The sequence shown here is derived from an EMBL/GenBank/DDBJ whole genome shotgun (WGS) entry which is preliminary data.</text>
</comment>
<dbReference type="PROSITE" id="PS00742">
    <property type="entry name" value="PEP_ENZYMES_2"/>
    <property type="match status" value="1"/>
</dbReference>
<dbReference type="InterPro" id="IPR015813">
    <property type="entry name" value="Pyrv/PenolPyrv_kinase-like_dom"/>
</dbReference>
<keyword evidence="7" id="KW-0460">Magnesium</keyword>
<dbReference type="PRINTS" id="PR01736">
    <property type="entry name" value="PHPHTRNFRASE"/>
</dbReference>
<name>A0ABP8RD22_9PSEU</name>
<evidence type="ECO:0000256" key="3">
    <source>
        <dbReference type="ARBA" id="ARBA00016544"/>
    </source>
</evidence>
<feature type="domain" description="PEP-utilising enzyme C-terminal" evidence="10">
    <location>
        <begin position="244"/>
        <end position="515"/>
    </location>
</feature>
<dbReference type="InterPro" id="IPR040442">
    <property type="entry name" value="Pyrv_kinase-like_dom_sf"/>
</dbReference>
<comment type="cofactor">
    <cofactor evidence="1">
        <name>Mg(2+)</name>
        <dbReference type="ChEBI" id="CHEBI:18420"/>
    </cofactor>
</comment>
<evidence type="ECO:0000313" key="12">
    <source>
        <dbReference type="EMBL" id="GAA4535490.1"/>
    </source>
</evidence>
<dbReference type="Gene3D" id="3.20.20.60">
    <property type="entry name" value="Phosphoenolpyruvate-binding domains"/>
    <property type="match status" value="1"/>
</dbReference>
<dbReference type="Proteomes" id="UP001501598">
    <property type="component" value="Unassembled WGS sequence"/>
</dbReference>
<keyword evidence="5" id="KW-0479">Metal-binding</keyword>
<evidence type="ECO:0000259" key="9">
    <source>
        <dbReference type="Pfam" id="PF00391"/>
    </source>
</evidence>
<evidence type="ECO:0000313" key="13">
    <source>
        <dbReference type="Proteomes" id="UP001501598"/>
    </source>
</evidence>
<evidence type="ECO:0000256" key="7">
    <source>
        <dbReference type="ARBA" id="ARBA00022842"/>
    </source>
</evidence>
<dbReference type="RefSeq" id="WP_345411562.1">
    <property type="nucleotide sequence ID" value="NZ_BAABGT010000003.1"/>
</dbReference>
<evidence type="ECO:0000256" key="2">
    <source>
        <dbReference type="ARBA" id="ARBA00007837"/>
    </source>
</evidence>
<evidence type="ECO:0000259" key="10">
    <source>
        <dbReference type="Pfam" id="PF02896"/>
    </source>
</evidence>
<keyword evidence="4" id="KW-0808">Transferase</keyword>
<dbReference type="SUPFAM" id="SSF47831">
    <property type="entry name" value="Enzyme I of the PEP:sugar phosphotransferase system HPr-binding (sub)domain"/>
    <property type="match status" value="1"/>
</dbReference>
<dbReference type="InterPro" id="IPR036637">
    <property type="entry name" value="Phosphohistidine_dom_sf"/>
</dbReference>
<accession>A0ABP8RD22</accession>
<evidence type="ECO:0000256" key="4">
    <source>
        <dbReference type="ARBA" id="ARBA00022679"/>
    </source>
</evidence>
<protein>
    <recommendedName>
        <fullName evidence="3">Phosphoenolpyruvate-protein phosphotransferase</fullName>
    </recommendedName>
    <alternativeName>
        <fullName evidence="8">Phosphotransferase system, enzyme I</fullName>
    </alternativeName>
</protein>
<dbReference type="SUPFAM" id="SSF51621">
    <property type="entry name" value="Phosphoenolpyruvate/pyruvate domain"/>
    <property type="match status" value="1"/>
</dbReference>
<dbReference type="EMBL" id="BAABGT010000003">
    <property type="protein sequence ID" value="GAA4535490.1"/>
    <property type="molecule type" value="Genomic_DNA"/>
</dbReference>
<proteinExistence type="inferred from homology"/>
<dbReference type="Gene3D" id="1.10.274.10">
    <property type="entry name" value="PtsI, HPr-binding domain"/>
    <property type="match status" value="1"/>
</dbReference>
<feature type="domain" description="Phosphotransferase system enzyme I N-terminal" evidence="11">
    <location>
        <begin position="4"/>
        <end position="120"/>
    </location>
</feature>
<feature type="domain" description="PEP-utilising enzyme mobile" evidence="9">
    <location>
        <begin position="147"/>
        <end position="216"/>
    </location>
</feature>
<dbReference type="PROSITE" id="PS00370">
    <property type="entry name" value="PEP_ENZYMES_PHOS_SITE"/>
    <property type="match status" value="1"/>
</dbReference>
<evidence type="ECO:0000256" key="1">
    <source>
        <dbReference type="ARBA" id="ARBA00001946"/>
    </source>
</evidence>
<dbReference type="Pfam" id="PF02896">
    <property type="entry name" value="PEP-utilizers_C"/>
    <property type="match status" value="1"/>
</dbReference>
<reference evidence="13" key="1">
    <citation type="journal article" date="2019" name="Int. J. Syst. Evol. Microbiol.">
        <title>The Global Catalogue of Microorganisms (GCM) 10K type strain sequencing project: providing services to taxonomists for standard genome sequencing and annotation.</title>
        <authorList>
            <consortium name="The Broad Institute Genomics Platform"/>
            <consortium name="The Broad Institute Genome Sequencing Center for Infectious Disease"/>
            <person name="Wu L."/>
            <person name="Ma J."/>
        </authorList>
    </citation>
    <scope>NUCLEOTIDE SEQUENCE [LARGE SCALE GENOMIC DNA]</scope>
    <source>
        <strain evidence="13">JCM 17906</strain>
    </source>
</reference>
<evidence type="ECO:0000256" key="8">
    <source>
        <dbReference type="ARBA" id="ARBA00033235"/>
    </source>
</evidence>
<dbReference type="PANTHER" id="PTHR46244:SF3">
    <property type="entry name" value="PHOSPHOENOLPYRUVATE-PROTEIN PHOSPHOTRANSFERASE"/>
    <property type="match status" value="1"/>
</dbReference>
<organism evidence="12 13">
    <name type="scientific">Pseudonocardia xishanensis</name>
    <dbReference type="NCBI Taxonomy" id="630995"/>
    <lineage>
        <taxon>Bacteria</taxon>
        <taxon>Bacillati</taxon>
        <taxon>Actinomycetota</taxon>
        <taxon>Actinomycetes</taxon>
        <taxon>Pseudonocardiales</taxon>
        <taxon>Pseudonocardiaceae</taxon>
        <taxon>Pseudonocardia</taxon>
    </lineage>
</organism>
<evidence type="ECO:0000256" key="5">
    <source>
        <dbReference type="ARBA" id="ARBA00022723"/>
    </source>
</evidence>
<dbReference type="InterPro" id="IPR023151">
    <property type="entry name" value="PEP_util_CS"/>
</dbReference>
<keyword evidence="6" id="KW-0418">Kinase</keyword>
<dbReference type="InterPro" id="IPR036618">
    <property type="entry name" value="PtsI_HPr-bd_sf"/>
</dbReference>
<dbReference type="Gene3D" id="3.50.30.10">
    <property type="entry name" value="Phosphohistidine domain"/>
    <property type="match status" value="1"/>
</dbReference>
<keyword evidence="13" id="KW-1185">Reference proteome</keyword>